<proteinExistence type="predicted"/>
<evidence type="ECO:0000259" key="4">
    <source>
        <dbReference type="Pfam" id="PF07727"/>
    </source>
</evidence>
<dbReference type="PANTHER" id="PTHR42648:SF28">
    <property type="entry name" value="TRANSPOSON-ENCODED PROTEIN WITH RIBONUCLEASE H-LIKE AND RETROVIRUS ZINC FINGER-LIKE DOMAINS"/>
    <property type="match status" value="1"/>
</dbReference>
<evidence type="ECO:0000313" key="5">
    <source>
        <dbReference type="EMBL" id="TYK14839.1"/>
    </source>
</evidence>
<dbReference type="Pfam" id="PF14223">
    <property type="entry name" value="Retrotran_gag_2"/>
    <property type="match status" value="1"/>
</dbReference>
<dbReference type="SUPFAM" id="SSF53098">
    <property type="entry name" value="Ribonuclease H-like"/>
    <property type="match status" value="1"/>
</dbReference>
<feature type="domain" description="Reverse transcriptase Ty1/copia-type" evidence="4">
    <location>
        <begin position="402"/>
        <end position="535"/>
    </location>
</feature>
<evidence type="ECO:0000313" key="6">
    <source>
        <dbReference type="Proteomes" id="UP000321947"/>
    </source>
</evidence>
<protein>
    <submittedName>
        <fullName evidence="5">Reverse transcriptase</fullName>
    </submittedName>
</protein>
<keyword evidence="1" id="KW-0479">Metal-binding</keyword>
<comment type="caution">
    <text evidence="5">The sequence shown here is derived from an EMBL/GenBank/DDBJ whole genome shotgun (WGS) entry which is preliminary data.</text>
</comment>
<evidence type="ECO:0000256" key="2">
    <source>
        <dbReference type="ARBA" id="ARBA00022801"/>
    </source>
</evidence>
<accession>A0A5D3CXA3</accession>
<dbReference type="GO" id="GO:0003964">
    <property type="term" value="F:RNA-directed DNA polymerase activity"/>
    <property type="evidence" value="ECO:0007669"/>
    <property type="project" value="UniProtKB-KW"/>
</dbReference>
<dbReference type="InterPro" id="IPR039537">
    <property type="entry name" value="Retrotran_Ty1/copia-like"/>
</dbReference>
<dbReference type="AlphaFoldDB" id="A0A5D3CXA3"/>
<dbReference type="Pfam" id="PF07727">
    <property type="entry name" value="RVT_2"/>
    <property type="match status" value="1"/>
</dbReference>
<feature type="region of interest" description="Disordered" evidence="3">
    <location>
        <begin position="226"/>
        <end position="250"/>
    </location>
</feature>
<keyword evidence="5" id="KW-0808">Transferase</keyword>
<dbReference type="PANTHER" id="PTHR42648">
    <property type="entry name" value="TRANSPOSASE, PUTATIVE-RELATED"/>
    <property type="match status" value="1"/>
</dbReference>
<dbReference type="Proteomes" id="UP000321947">
    <property type="component" value="Unassembled WGS sequence"/>
</dbReference>
<keyword evidence="5" id="KW-0695">RNA-directed DNA polymerase</keyword>
<reference evidence="5 6" key="1">
    <citation type="submission" date="2019-08" db="EMBL/GenBank/DDBJ databases">
        <title>Draft genome sequences of two oriental melons (Cucumis melo L. var makuwa).</title>
        <authorList>
            <person name="Kwon S.-Y."/>
        </authorList>
    </citation>
    <scope>NUCLEOTIDE SEQUENCE [LARGE SCALE GENOMIC DNA]</scope>
    <source>
        <strain evidence="6">cv. Chang Bougi</strain>
        <tissue evidence="5">Leaf</tissue>
    </source>
</reference>
<organism evidence="5 6">
    <name type="scientific">Cucumis melo var. makuwa</name>
    <name type="common">Oriental melon</name>
    <dbReference type="NCBI Taxonomy" id="1194695"/>
    <lineage>
        <taxon>Eukaryota</taxon>
        <taxon>Viridiplantae</taxon>
        <taxon>Streptophyta</taxon>
        <taxon>Embryophyta</taxon>
        <taxon>Tracheophyta</taxon>
        <taxon>Spermatophyta</taxon>
        <taxon>Magnoliopsida</taxon>
        <taxon>eudicotyledons</taxon>
        <taxon>Gunneridae</taxon>
        <taxon>Pentapetalae</taxon>
        <taxon>rosids</taxon>
        <taxon>fabids</taxon>
        <taxon>Cucurbitales</taxon>
        <taxon>Cucurbitaceae</taxon>
        <taxon>Benincaseae</taxon>
        <taxon>Cucumis</taxon>
    </lineage>
</organism>
<sequence length="597" mass="68424">MLYIVVPSKEELQSSAPVSLYSHATSIIKFNGLNFSDWCEQIQFHLGVLDLDLALLSEKPTAITSASSDEDRYFYKAWERSNRLSLMFMRMTVANNIKSTIKNTEDAKEFMKSVEKCSQSESADKSLVGTLMSTLTNIKFDGSRIIHEHILEMTNLAARLKTMGMEVNENFLVTFILNSLLSEYGPFHMNYNTLKDKWNVHELQSMLIQKEARLKKPIIHSANLVGHKGAGKKPKKKNGKGNHGQLKNGQCPGPFAKFLESHDICAQYTMPGTPQQNGVAERVPSKSVPKTPFELWTRRKPSLRHLHVWGCQAEARIYNPHEKKLDSRTTSDFFIVVDSVNNPQEQQIDGQTPYHDIVTNEPSEFDLSIDNDPVSFSQAIKGDNSTKWLDAMKEELKSMNDNKVWDLVKLLKESKRVGCKWVFKIKRDSNGNIERHKARLVAKGYTQKDGIDYKETFSPVSKKDSLIIIMALVAHYDLELHQMDVKTVFLNENLDEEVFMDQPEGFMVEGKEHMVCKLKRSIYGLKQASRQWYQSNPGMDHWKAAKKVLRYMQGTKDYMLTYKRSDHLEVPLLPSYYVYGSQGLTLKIVLNVQVQQY</sequence>
<keyword evidence="5" id="KW-0548">Nucleotidyltransferase</keyword>
<evidence type="ECO:0000256" key="3">
    <source>
        <dbReference type="SAM" id="MobiDB-lite"/>
    </source>
</evidence>
<dbReference type="GO" id="GO:0046872">
    <property type="term" value="F:metal ion binding"/>
    <property type="evidence" value="ECO:0007669"/>
    <property type="project" value="UniProtKB-KW"/>
</dbReference>
<gene>
    <name evidence="5" type="ORF">E5676_scaffold461G00010</name>
</gene>
<dbReference type="InterPro" id="IPR012337">
    <property type="entry name" value="RNaseH-like_sf"/>
</dbReference>
<dbReference type="EMBL" id="SSTD01008894">
    <property type="protein sequence ID" value="TYK14839.1"/>
    <property type="molecule type" value="Genomic_DNA"/>
</dbReference>
<dbReference type="InterPro" id="IPR013103">
    <property type="entry name" value="RVT_2"/>
</dbReference>
<evidence type="ECO:0000256" key="1">
    <source>
        <dbReference type="ARBA" id="ARBA00022723"/>
    </source>
</evidence>
<name>A0A5D3CXA3_CUCMM</name>
<dbReference type="GO" id="GO:0016787">
    <property type="term" value="F:hydrolase activity"/>
    <property type="evidence" value="ECO:0007669"/>
    <property type="project" value="UniProtKB-KW"/>
</dbReference>
<keyword evidence="2" id="KW-0378">Hydrolase</keyword>
<feature type="compositionally biased region" description="Basic residues" evidence="3">
    <location>
        <begin position="229"/>
        <end position="240"/>
    </location>
</feature>